<keyword evidence="2" id="KW-1185">Reference proteome</keyword>
<name>A0AAQ4EX70_AMBAM</name>
<dbReference type="AlphaFoldDB" id="A0AAQ4EX70"/>
<gene>
    <name evidence="1" type="ORF">V5799_019327</name>
</gene>
<reference evidence="1 2" key="1">
    <citation type="journal article" date="2023" name="Arcadia Sci">
        <title>De novo assembly of a long-read Amblyomma americanum tick genome.</title>
        <authorList>
            <person name="Chou S."/>
            <person name="Poskanzer K.E."/>
            <person name="Rollins M."/>
            <person name="Thuy-Boun P.S."/>
        </authorList>
    </citation>
    <scope>NUCLEOTIDE SEQUENCE [LARGE SCALE GENOMIC DNA]</scope>
    <source>
        <strain evidence="1">F_SG_1</strain>
        <tissue evidence="1">Salivary glands</tissue>
    </source>
</reference>
<dbReference type="Proteomes" id="UP001321473">
    <property type="component" value="Unassembled WGS sequence"/>
</dbReference>
<dbReference type="EMBL" id="JARKHS020009919">
    <property type="protein sequence ID" value="KAK8779330.1"/>
    <property type="molecule type" value="Genomic_DNA"/>
</dbReference>
<accession>A0AAQ4EX70</accession>
<sequence>MSYRLCMVLAALVNGPCKSGRLVVLVVIHCFDPHAAQALISKSTHADPMALMRHYSNVKLFATLRIKYAEAYRKTAA</sequence>
<protein>
    <submittedName>
        <fullName evidence="1">Uncharacterized protein</fullName>
    </submittedName>
</protein>
<proteinExistence type="predicted"/>
<evidence type="ECO:0000313" key="1">
    <source>
        <dbReference type="EMBL" id="KAK8779330.1"/>
    </source>
</evidence>
<comment type="caution">
    <text evidence="1">The sequence shown here is derived from an EMBL/GenBank/DDBJ whole genome shotgun (WGS) entry which is preliminary data.</text>
</comment>
<organism evidence="1 2">
    <name type="scientific">Amblyomma americanum</name>
    <name type="common">Lone star tick</name>
    <dbReference type="NCBI Taxonomy" id="6943"/>
    <lineage>
        <taxon>Eukaryota</taxon>
        <taxon>Metazoa</taxon>
        <taxon>Ecdysozoa</taxon>
        <taxon>Arthropoda</taxon>
        <taxon>Chelicerata</taxon>
        <taxon>Arachnida</taxon>
        <taxon>Acari</taxon>
        <taxon>Parasitiformes</taxon>
        <taxon>Ixodida</taxon>
        <taxon>Ixodoidea</taxon>
        <taxon>Ixodidae</taxon>
        <taxon>Amblyomminae</taxon>
        <taxon>Amblyomma</taxon>
    </lineage>
</organism>
<evidence type="ECO:0000313" key="2">
    <source>
        <dbReference type="Proteomes" id="UP001321473"/>
    </source>
</evidence>